<comment type="caution">
    <text evidence="1">The sequence shown here is derived from an EMBL/GenBank/DDBJ whole genome shotgun (WGS) entry which is preliminary data.</text>
</comment>
<keyword evidence="2" id="KW-1185">Reference proteome</keyword>
<dbReference type="Proteomes" id="UP001234202">
    <property type="component" value="Unassembled WGS sequence"/>
</dbReference>
<accession>A0ACC2XW42</accession>
<sequence length="643" mass="70127">MAHSSTSKPIPEGFQPHTERGATILMPASAPDAFINPIQEFNRDLSVACIKQWSVLRESELRAKWIKKREGSLQQGRVQVHKKALKLWTREKEGKGDAYTEAMPTLEDVAECEIGEYKCPKYTVLEALSATGLRSIRYAQELPNVGLVLANDMSPKACEAMRRNVEFNDVQAIPAEPTTEHPNKGLVARGKGRKKFQKLGVVVNEGDANTLIYNHRVEADRVEVIDLDPYGTAAPFIDSSIQGVQDGGLVCVTCTDLAVLAGSNYPEKCFANYGGAPAKAEYSHEGALRLVLGSLSSSAARYGRYIEPLLSLSIDFYLRVFAHNVQSFGRVTKRTNPNGREVELFRFGAGPQGVSASGCDNCGNGSLVAGPMWLGPLHSPDFCAAVVTSVDAERDHYKTYARIKGMVSVARDELPNMFYFTPSRIASFFRAECPPLTHYVSALLNGGYSVSRSHAAAGSIKTDAPVSFVHDIMREWIKEHPVRKDKISEGSPALKLLNKPQQHEISFALHPAAKQFTTKKDLVRYQLNPTANWGPKARPTNKGKQTVGGGEGLLGVQGSAIEAEDASELVADEEIAAELGLENEDALMKPAVDAETLIQETVELTEDVPAGVKRAPSSDLEHEGKKRKVQSLTLEEEEAALNA</sequence>
<protein>
    <submittedName>
        <fullName evidence="1">Uncharacterized protein</fullName>
    </submittedName>
</protein>
<reference evidence="1" key="1">
    <citation type="submission" date="2023-04" db="EMBL/GenBank/DDBJ databases">
        <title>Draft Genome sequencing of Naganishia species isolated from polar environments using Oxford Nanopore Technology.</title>
        <authorList>
            <person name="Leo P."/>
            <person name="Venkateswaran K."/>
        </authorList>
    </citation>
    <scope>NUCLEOTIDE SEQUENCE</scope>
    <source>
        <strain evidence="1">DBVPG 5303</strain>
    </source>
</reference>
<proteinExistence type="predicted"/>
<organism evidence="1 2">
    <name type="scientific">Naganishia onofrii</name>
    <dbReference type="NCBI Taxonomy" id="1851511"/>
    <lineage>
        <taxon>Eukaryota</taxon>
        <taxon>Fungi</taxon>
        <taxon>Dikarya</taxon>
        <taxon>Basidiomycota</taxon>
        <taxon>Agaricomycotina</taxon>
        <taxon>Tremellomycetes</taxon>
        <taxon>Filobasidiales</taxon>
        <taxon>Filobasidiaceae</taxon>
        <taxon>Naganishia</taxon>
    </lineage>
</organism>
<evidence type="ECO:0000313" key="2">
    <source>
        <dbReference type="Proteomes" id="UP001234202"/>
    </source>
</evidence>
<dbReference type="EMBL" id="JASBWV010000002">
    <property type="protein sequence ID" value="KAJ9127575.1"/>
    <property type="molecule type" value="Genomic_DNA"/>
</dbReference>
<gene>
    <name evidence="1" type="ORF">QFC24_000984</name>
</gene>
<evidence type="ECO:0000313" key="1">
    <source>
        <dbReference type="EMBL" id="KAJ9127575.1"/>
    </source>
</evidence>
<name>A0ACC2XW42_9TREE</name>